<dbReference type="OrthoDB" id="417891at2759"/>
<comment type="similarity">
    <text evidence="1 6">Belongs to the short-chain dehydrogenases/reductases (SDR) family.</text>
</comment>
<evidence type="ECO:0000313" key="7">
    <source>
        <dbReference type="EMBL" id="JAI26534.1"/>
    </source>
</evidence>
<dbReference type="EMBL" id="GDHF01025780">
    <property type="protein sequence ID" value="JAI26534.1"/>
    <property type="molecule type" value="Transcribed_RNA"/>
</dbReference>
<dbReference type="InterPro" id="IPR020904">
    <property type="entry name" value="Sc_DH/Rdtase_CS"/>
</dbReference>
<keyword evidence="4" id="KW-0560">Oxidoreductase</keyword>
<dbReference type="InterPro" id="IPR036291">
    <property type="entry name" value="NAD(P)-bd_dom_sf"/>
</dbReference>
<dbReference type="PANTHER" id="PTHR44229:SF8">
    <property type="entry name" value="ALCOHOL DEHYDROGENASE-RELATED"/>
    <property type="match status" value="1"/>
</dbReference>
<dbReference type="Pfam" id="PF00106">
    <property type="entry name" value="adh_short"/>
    <property type="match status" value="1"/>
</dbReference>
<dbReference type="AlphaFoldDB" id="A0A0K8W3N8"/>
<sequence length="279" mass="30600">MCSSAAVVVLNRHSVSNKPNMDLKGKNVIYEGGFGGIGQRCLREFLAKGVKNLVIFDLQENADILQDLRASYPEANIFFFAFDITDKNSIATAFEKAVKKIGHFDVLVNGCGMMDDTKVELMIEINLMGLIHSTLTALTYMNKSNGGRGGLIINISSVAGLEPTSFIAIYSAAKHGVTAFTRALADPHYYEHFGVSFITICPGITKTNLVENIREKVIFKFAEDLGARCDTAERQSPEVCAQNLVKLAETGKNGVVYMLDLGKIKEITFPTLWTPVFKS</sequence>
<accession>A0A0K8W3N8</accession>
<dbReference type="InterPro" id="IPR002426">
    <property type="entry name" value="ADH_Ceratitis-type"/>
</dbReference>
<keyword evidence="5" id="KW-0520">NAD</keyword>
<dbReference type="PROSITE" id="PS00061">
    <property type="entry name" value="ADH_SHORT"/>
    <property type="match status" value="1"/>
</dbReference>
<dbReference type="PRINTS" id="PR01169">
    <property type="entry name" value="CERATITISADH"/>
</dbReference>
<evidence type="ECO:0000256" key="2">
    <source>
        <dbReference type="ARBA" id="ARBA00011738"/>
    </source>
</evidence>
<dbReference type="PRINTS" id="PR01167">
    <property type="entry name" value="INSADHFAMILY"/>
</dbReference>
<dbReference type="PRINTS" id="PR00080">
    <property type="entry name" value="SDRFAMILY"/>
</dbReference>
<protein>
    <recommendedName>
        <fullName evidence="3">alcohol dehydrogenase</fullName>
        <ecNumber evidence="3">1.1.1.1</ecNumber>
    </recommendedName>
</protein>
<reference evidence="8" key="1">
    <citation type="submission" date="2015-06" db="EMBL/GenBank/DDBJ databases">
        <authorList>
            <person name="Hoefler B.C."/>
            <person name="Straight P.D."/>
        </authorList>
    </citation>
    <scope>NUCLEOTIDE SEQUENCE</scope>
</reference>
<gene>
    <name evidence="8" type="primary">ADH_1</name>
    <name evidence="7" type="synonym">ADH_9</name>
    <name evidence="7" type="ORF">c0_g2_i1</name>
    <name evidence="8" type="ORF">c0_g2_i3</name>
</gene>
<organism evidence="8">
    <name type="scientific">Bactrocera latifrons</name>
    <name type="common">Malaysian fruit fly</name>
    <name type="synonym">Chaetodacus latifrons</name>
    <dbReference type="NCBI Taxonomy" id="174628"/>
    <lineage>
        <taxon>Eukaryota</taxon>
        <taxon>Metazoa</taxon>
        <taxon>Ecdysozoa</taxon>
        <taxon>Arthropoda</taxon>
        <taxon>Hexapoda</taxon>
        <taxon>Insecta</taxon>
        <taxon>Pterygota</taxon>
        <taxon>Neoptera</taxon>
        <taxon>Endopterygota</taxon>
        <taxon>Diptera</taxon>
        <taxon>Brachycera</taxon>
        <taxon>Muscomorpha</taxon>
        <taxon>Tephritoidea</taxon>
        <taxon>Tephritidae</taxon>
        <taxon>Bactrocera</taxon>
        <taxon>Bactrocera</taxon>
    </lineage>
</organism>
<dbReference type="EC" id="1.1.1.1" evidence="3"/>
<evidence type="ECO:0000256" key="6">
    <source>
        <dbReference type="RuleBase" id="RU000363"/>
    </source>
</evidence>
<dbReference type="SUPFAM" id="SSF51735">
    <property type="entry name" value="NAD(P)-binding Rossmann-fold domains"/>
    <property type="match status" value="1"/>
</dbReference>
<evidence type="ECO:0000256" key="5">
    <source>
        <dbReference type="ARBA" id="ARBA00023027"/>
    </source>
</evidence>
<dbReference type="Gene3D" id="3.40.50.720">
    <property type="entry name" value="NAD(P)-binding Rossmann-like Domain"/>
    <property type="match status" value="1"/>
</dbReference>
<comment type="subunit">
    <text evidence="2">Homodimer.</text>
</comment>
<evidence type="ECO:0000256" key="4">
    <source>
        <dbReference type="ARBA" id="ARBA00023002"/>
    </source>
</evidence>
<name>A0A0K8W3N8_BACLA</name>
<dbReference type="GO" id="GO:0005737">
    <property type="term" value="C:cytoplasm"/>
    <property type="evidence" value="ECO:0007669"/>
    <property type="project" value="TreeGrafter"/>
</dbReference>
<dbReference type="EMBL" id="GDHF01006637">
    <property type="protein sequence ID" value="JAI45677.1"/>
    <property type="molecule type" value="Transcribed_RNA"/>
</dbReference>
<evidence type="ECO:0000256" key="3">
    <source>
        <dbReference type="ARBA" id="ARBA00013190"/>
    </source>
</evidence>
<proteinExistence type="inferred from homology"/>
<dbReference type="PANTHER" id="PTHR44229">
    <property type="entry name" value="15-HYDROXYPROSTAGLANDIN DEHYDROGENASE [NAD(+)]"/>
    <property type="match status" value="1"/>
</dbReference>
<evidence type="ECO:0000313" key="8">
    <source>
        <dbReference type="EMBL" id="JAI45677.1"/>
    </source>
</evidence>
<dbReference type="FunFam" id="3.40.50.720:FF:000149">
    <property type="entry name" value="15-hydroxyprostaglandin dehydrogenase [NAD(+)]"/>
    <property type="match status" value="1"/>
</dbReference>
<dbReference type="GO" id="GO:0004022">
    <property type="term" value="F:alcohol dehydrogenase (NAD+) activity"/>
    <property type="evidence" value="ECO:0007669"/>
    <property type="project" value="UniProtKB-EC"/>
</dbReference>
<evidence type="ECO:0000256" key="1">
    <source>
        <dbReference type="ARBA" id="ARBA00006484"/>
    </source>
</evidence>
<dbReference type="InterPro" id="IPR002347">
    <property type="entry name" value="SDR_fam"/>
</dbReference>